<evidence type="ECO:0000313" key="2">
    <source>
        <dbReference type="EMBL" id="PNX57487.1"/>
    </source>
</evidence>
<keyword evidence="1" id="KW-0472">Membrane</keyword>
<feature type="non-terminal residue" evidence="2">
    <location>
        <position position="1"/>
    </location>
</feature>
<evidence type="ECO:0000313" key="3">
    <source>
        <dbReference type="Proteomes" id="UP000236291"/>
    </source>
</evidence>
<feature type="transmembrane region" description="Helical" evidence="1">
    <location>
        <begin position="69"/>
        <end position="92"/>
    </location>
</feature>
<accession>A0A2K3JTW5</accession>
<reference evidence="2 3" key="1">
    <citation type="journal article" date="2014" name="Am. J. Bot.">
        <title>Genome assembly and annotation for red clover (Trifolium pratense; Fabaceae).</title>
        <authorList>
            <person name="Istvanek J."/>
            <person name="Jaros M."/>
            <person name="Krenek A."/>
            <person name="Repkova J."/>
        </authorList>
    </citation>
    <scope>NUCLEOTIDE SEQUENCE [LARGE SCALE GENOMIC DNA]</scope>
    <source>
        <strain evidence="3">cv. Tatra</strain>
        <tissue evidence="2">Young leaves</tissue>
    </source>
</reference>
<organism evidence="2 3">
    <name type="scientific">Trifolium pratense</name>
    <name type="common">Red clover</name>
    <dbReference type="NCBI Taxonomy" id="57577"/>
    <lineage>
        <taxon>Eukaryota</taxon>
        <taxon>Viridiplantae</taxon>
        <taxon>Streptophyta</taxon>
        <taxon>Embryophyta</taxon>
        <taxon>Tracheophyta</taxon>
        <taxon>Spermatophyta</taxon>
        <taxon>Magnoliopsida</taxon>
        <taxon>eudicotyledons</taxon>
        <taxon>Gunneridae</taxon>
        <taxon>Pentapetalae</taxon>
        <taxon>rosids</taxon>
        <taxon>fabids</taxon>
        <taxon>Fabales</taxon>
        <taxon>Fabaceae</taxon>
        <taxon>Papilionoideae</taxon>
        <taxon>50 kb inversion clade</taxon>
        <taxon>NPAAA clade</taxon>
        <taxon>Hologalegina</taxon>
        <taxon>IRL clade</taxon>
        <taxon>Trifolieae</taxon>
        <taxon>Trifolium</taxon>
    </lineage>
</organism>
<keyword evidence="1" id="KW-0812">Transmembrane</keyword>
<keyword evidence="1" id="KW-1133">Transmembrane helix</keyword>
<name>A0A2K3JTW5_TRIPR</name>
<reference evidence="2 3" key="2">
    <citation type="journal article" date="2017" name="Front. Plant Sci.">
        <title>Gene Classification and Mining of Molecular Markers Useful in Red Clover (Trifolium pratense) Breeding.</title>
        <authorList>
            <person name="Istvanek J."/>
            <person name="Dluhosova J."/>
            <person name="Dluhos P."/>
            <person name="Patkova L."/>
            <person name="Nedelnik J."/>
            <person name="Repkova J."/>
        </authorList>
    </citation>
    <scope>NUCLEOTIDE SEQUENCE [LARGE SCALE GENOMIC DNA]</scope>
    <source>
        <strain evidence="3">cv. Tatra</strain>
        <tissue evidence="2">Young leaves</tissue>
    </source>
</reference>
<feature type="transmembrane region" description="Helical" evidence="1">
    <location>
        <begin position="29"/>
        <end position="49"/>
    </location>
</feature>
<comment type="caution">
    <text evidence="2">The sequence shown here is derived from an EMBL/GenBank/DDBJ whole genome shotgun (WGS) entry which is preliminary data.</text>
</comment>
<dbReference type="Proteomes" id="UP000236291">
    <property type="component" value="Unassembled WGS sequence"/>
</dbReference>
<dbReference type="AlphaFoldDB" id="A0A2K3JTW5"/>
<protein>
    <submittedName>
        <fullName evidence="2">Uncharacterized protein</fullName>
    </submittedName>
</protein>
<dbReference type="EMBL" id="ASHM01076623">
    <property type="protein sequence ID" value="PNX57487.1"/>
    <property type="molecule type" value="Genomic_DNA"/>
</dbReference>
<evidence type="ECO:0000256" key="1">
    <source>
        <dbReference type="SAM" id="Phobius"/>
    </source>
</evidence>
<feature type="transmembrane region" description="Helical" evidence="1">
    <location>
        <begin position="98"/>
        <end position="116"/>
    </location>
</feature>
<sequence>GGGGVSLHGGGGGWFGECVLKKVGDETKIFFWTCLILPEVIQFGSLPAIDLAELIWHKQAWIDLSSVDLLIIFFTLLFLSLTPNAILVWLDVETWSPLNTYLFIYCSIFGSLWPLVRRGLACHRWIC</sequence>
<gene>
    <name evidence="2" type="ORF">L195_g050426</name>
</gene>
<proteinExistence type="predicted"/>